<evidence type="ECO:0000256" key="1">
    <source>
        <dbReference type="SAM" id="Phobius"/>
    </source>
</evidence>
<feature type="transmembrane region" description="Helical" evidence="1">
    <location>
        <begin position="209"/>
        <end position="238"/>
    </location>
</feature>
<dbReference type="PANTHER" id="PTHR35574:SF2">
    <property type="entry name" value="CLAUDIN-LIKE IN CAENORHABDITIS"/>
    <property type="match status" value="1"/>
</dbReference>
<dbReference type="Proteomes" id="UP000038040">
    <property type="component" value="Unplaced"/>
</dbReference>
<evidence type="ECO:0000313" key="3">
    <source>
        <dbReference type="Proteomes" id="UP000038040"/>
    </source>
</evidence>
<dbReference type="GO" id="GO:0016020">
    <property type="term" value="C:membrane"/>
    <property type="evidence" value="ECO:0007669"/>
    <property type="project" value="InterPro"/>
</dbReference>
<evidence type="ECO:0000313" key="5">
    <source>
        <dbReference type="WBParaSite" id="DME_0000135601-mRNA-1"/>
    </source>
</evidence>
<dbReference type="AlphaFoldDB" id="A0A0N4U3P6"/>
<dbReference type="PANTHER" id="PTHR35574">
    <property type="entry name" value="PUTATIVE-RELATED"/>
    <property type="match status" value="1"/>
</dbReference>
<dbReference type="InterPro" id="IPR010761">
    <property type="entry name" value="Clc_prot-like"/>
</dbReference>
<keyword evidence="1" id="KW-0472">Membrane</keyword>
<gene>
    <name evidence="2" type="ORF">DME_LOCUS5716</name>
</gene>
<keyword evidence="4" id="KW-1185">Reference proteome</keyword>
<accession>A0A0N4U3P6</accession>
<proteinExistence type="predicted"/>
<organism evidence="3 5">
    <name type="scientific">Dracunculus medinensis</name>
    <name type="common">Guinea worm</name>
    <dbReference type="NCBI Taxonomy" id="318479"/>
    <lineage>
        <taxon>Eukaryota</taxon>
        <taxon>Metazoa</taxon>
        <taxon>Ecdysozoa</taxon>
        <taxon>Nematoda</taxon>
        <taxon>Chromadorea</taxon>
        <taxon>Rhabditida</taxon>
        <taxon>Spirurina</taxon>
        <taxon>Dracunculoidea</taxon>
        <taxon>Dracunculidae</taxon>
        <taxon>Dracunculus</taxon>
    </lineage>
</organism>
<dbReference type="OrthoDB" id="5828353at2759"/>
<dbReference type="Gene3D" id="1.20.140.150">
    <property type="match status" value="1"/>
</dbReference>
<dbReference type="WBParaSite" id="DME_0000135601-mRNA-1">
    <property type="protein sequence ID" value="DME_0000135601-mRNA-1"/>
    <property type="gene ID" value="DME_0000135601"/>
</dbReference>
<feature type="transmembrane region" description="Helical" evidence="1">
    <location>
        <begin position="135"/>
        <end position="160"/>
    </location>
</feature>
<keyword evidence="1" id="KW-0812">Transmembrane</keyword>
<reference evidence="2 4" key="2">
    <citation type="submission" date="2018-11" db="EMBL/GenBank/DDBJ databases">
        <authorList>
            <consortium name="Pathogen Informatics"/>
        </authorList>
    </citation>
    <scope>NUCLEOTIDE SEQUENCE [LARGE SCALE GENOMIC DNA]</scope>
</reference>
<reference evidence="5" key="1">
    <citation type="submission" date="2017-02" db="UniProtKB">
        <authorList>
            <consortium name="WormBaseParasite"/>
        </authorList>
    </citation>
    <scope>IDENTIFICATION</scope>
</reference>
<feature type="transmembrane region" description="Helical" evidence="1">
    <location>
        <begin position="15"/>
        <end position="36"/>
    </location>
</feature>
<dbReference type="Proteomes" id="UP000274756">
    <property type="component" value="Unassembled WGS sequence"/>
</dbReference>
<dbReference type="EMBL" id="UYYG01001153">
    <property type="protein sequence ID" value="VDN55743.1"/>
    <property type="molecule type" value="Genomic_DNA"/>
</dbReference>
<sequence length="304" mass="35227">MQENEENPNKCHRKALLSLFFVLELLAFTFSLIAVVSPSWQYAFLENGRTEHHHGLWLDCKRDYSNEYGRTREYYETLYKLDWQQSPFYKYFLPQLNCVYKFDYYIDTEDLYDHNHDENRLQDDANQHLFLGWKIASLVALGLAILFSAAALLVCICAFCHRSFISASTVLVCVAVVLSCIGLLIFYIWGNYQDNSIIKEEDGIYQQYFGWAFYAQVISMILHFLASFFGCIAASVAFKKAKAKLIKIEVVDEDNSSLLKAGSSNPFKRSFSAIYRVDSAALRNWEKEYMNRIQTGSSAGFFFY</sequence>
<evidence type="ECO:0000313" key="2">
    <source>
        <dbReference type="EMBL" id="VDN55743.1"/>
    </source>
</evidence>
<dbReference type="Pfam" id="PF07062">
    <property type="entry name" value="Clc-like"/>
    <property type="match status" value="1"/>
</dbReference>
<keyword evidence="1" id="KW-1133">Transmembrane helix</keyword>
<evidence type="ECO:0000313" key="4">
    <source>
        <dbReference type="Proteomes" id="UP000274756"/>
    </source>
</evidence>
<name>A0A0N4U3P6_DRAME</name>
<protein>
    <submittedName>
        <fullName evidence="5">Clc-like protein</fullName>
    </submittedName>
</protein>
<feature type="transmembrane region" description="Helical" evidence="1">
    <location>
        <begin position="167"/>
        <end position="189"/>
    </location>
</feature>